<proteinExistence type="predicted"/>
<evidence type="ECO:0000313" key="1">
    <source>
        <dbReference type="EMBL" id="RBQ20755.1"/>
    </source>
</evidence>
<keyword evidence="2" id="KW-1185">Reference proteome</keyword>
<organism evidence="1 2">
    <name type="scientific">Spongiactinospora rosea</name>
    <dbReference type="NCBI Taxonomy" id="2248750"/>
    <lineage>
        <taxon>Bacteria</taxon>
        <taxon>Bacillati</taxon>
        <taxon>Actinomycetota</taxon>
        <taxon>Actinomycetes</taxon>
        <taxon>Streptosporangiales</taxon>
        <taxon>Streptosporangiaceae</taxon>
        <taxon>Spongiactinospora</taxon>
    </lineage>
</organism>
<dbReference type="Proteomes" id="UP000253303">
    <property type="component" value="Unassembled WGS sequence"/>
</dbReference>
<dbReference type="EMBL" id="QMEY01000002">
    <property type="protein sequence ID" value="RBQ20755.1"/>
    <property type="molecule type" value="Genomic_DNA"/>
</dbReference>
<dbReference type="AlphaFoldDB" id="A0A366M3I4"/>
<accession>A0A366M3I4</accession>
<protein>
    <submittedName>
        <fullName evidence="1">Uncharacterized protein</fullName>
    </submittedName>
</protein>
<evidence type="ECO:0000313" key="2">
    <source>
        <dbReference type="Proteomes" id="UP000253303"/>
    </source>
</evidence>
<reference evidence="1 2" key="1">
    <citation type="submission" date="2018-06" db="EMBL/GenBank/DDBJ databases">
        <title>Sphaerisporangium craniellae sp. nov., isolated from a marine sponge in the South China Sea.</title>
        <authorList>
            <person name="Li L."/>
        </authorList>
    </citation>
    <scope>NUCLEOTIDE SEQUENCE [LARGE SCALE GENOMIC DNA]</scope>
    <source>
        <strain evidence="1 2">LHW63015</strain>
    </source>
</reference>
<name>A0A366M3I4_9ACTN</name>
<gene>
    <name evidence="1" type="ORF">DP939_06665</name>
</gene>
<comment type="caution">
    <text evidence="1">The sequence shown here is derived from an EMBL/GenBank/DDBJ whole genome shotgun (WGS) entry which is preliminary data.</text>
</comment>
<sequence length="86" mass="9734">MAGWLRFWERADQTSTGVLVSRLGFAGFLREVREGHMVPVARGGLIVVSVGDADPERPGRVVTTVDSWRAFVTRVHAREFDRFCRM</sequence>